<keyword evidence="2" id="KW-0863">Zinc-finger</keyword>
<reference evidence="5 6" key="1">
    <citation type="journal article" date="2015" name="Genome Biol.">
        <title>Comparative genomics of Steinernema reveals deeply conserved gene regulatory networks.</title>
        <authorList>
            <person name="Dillman A.R."/>
            <person name="Macchietto M."/>
            <person name="Porter C.F."/>
            <person name="Rogers A."/>
            <person name="Williams B."/>
            <person name="Antoshechkin I."/>
            <person name="Lee M.M."/>
            <person name="Goodwin Z."/>
            <person name="Lu X."/>
            <person name="Lewis E.E."/>
            <person name="Goodrich-Blair H."/>
            <person name="Stock S.P."/>
            <person name="Adams B.J."/>
            <person name="Sternberg P.W."/>
            <person name="Mortazavi A."/>
        </authorList>
    </citation>
    <scope>NUCLEOTIDE SEQUENCE [LARGE SCALE GENOMIC DNA]</scope>
    <source>
        <strain evidence="5 6">ALL</strain>
    </source>
</reference>
<dbReference type="InterPro" id="IPR003656">
    <property type="entry name" value="Znf_BED"/>
</dbReference>
<evidence type="ECO:0000256" key="3">
    <source>
        <dbReference type="ARBA" id="ARBA00022833"/>
    </source>
</evidence>
<feature type="domain" description="BED-type" evidence="4">
    <location>
        <begin position="13"/>
        <end position="50"/>
    </location>
</feature>
<evidence type="ECO:0000313" key="6">
    <source>
        <dbReference type="Proteomes" id="UP000298663"/>
    </source>
</evidence>
<sequence>MGIPNPRPNTTNFFATDLAKGVSTCKKCGHDVPRTDRNTSGLLNHLKRQHIDLFEQLEQKKVEPEKKKRKLDAKAPNIKSALVLDSKVDYDTKLAIVHLRLCSPWILSPTQLWIGPDFETFATFLLRDSKSRTSLMRKDIPELFEEYKSRVQDN</sequence>
<dbReference type="AlphaFoldDB" id="A0A4U5MJS7"/>
<proteinExistence type="predicted"/>
<evidence type="ECO:0000313" key="5">
    <source>
        <dbReference type="EMBL" id="TKR69522.1"/>
    </source>
</evidence>
<evidence type="ECO:0000256" key="1">
    <source>
        <dbReference type="ARBA" id="ARBA00022723"/>
    </source>
</evidence>
<accession>A0A4U5MJS7</accession>
<evidence type="ECO:0000256" key="2">
    <source>
        <dbReference type="ARBA" id="ARBA00022771"/>
    </source>
</evidence>
<keyword evidence="1" id="KW-0479">Metal-binding</keyword>
<dbReference type="OrthoDB" id="117690at2759"/>
<keyword evidence="6" id="KW-1185">Reference proteome</keyword>
<dbReference type="EMBL" id="AZBU02000007">
    <property type="protein sequence ID" value="TKR69522.1"/>
    <property type="molecule type" value="Genomic_DNA"/>
</dbReference>
<keyword evidence="3" id="KW-0862">Zinc</keyword>
<dbReference type="GO" id="GO:0008270">
    <property type="term" value="F:zinc ion binding"/>
    <property type="evidence" value="ECO:0007669"/>
    <property type="project" value="UniProtKB-KW"/>
</dbReference>
<reference evidence="5 6" key="2">
    <citation type="journal article" date="2019" name="G3 (Bethesda)">
        <title>Hybrid Assembly of the Genome of the Entomopathogenic Nematode Steinernema carpocapsae Identifies the X-Chromosome.</title>
        <authorList>
            <person name="Serra L."/>
            <person name="Macchietto M."/>
            <person name="Macias-Munoz A."/>
            <person name="McGill C.J."/>
            <person name="Rodriguez I.M."/>
            <person name="Rodriguez B."/>
            <person name="Murad R."/>
            <person name="Mortazavi A."/>
        </authorList>
    </citation>
    <scope>NUCLEOTIDE SEQUENCE [LARGE SCALE GENOMIC DNA]</scope>
    <source>
        <strain evidence="5 6">ALL</strain>
    </source>
</reference>
<dbReference type="Proteomes" id="UP000298663">
    <property type="component" value="Unassembled WGS sequence"/>
</dbReference>
<name>A0A4U5MJS7_STECR</name>
<comment type="caution">
    <text evidence="5">The sequence shown here is derived from an EMBL/GenBank/DDBJ whole genome shotgun (WGS) entry which is preliminary data.</text>
</comment>
<gene>
    <name evidence="5" type="ORF">L596_021670</name>
</gene>
<protein>
    <recommendedName>
        <fullName evidence="4">BED-type domain-containing protein</fullName>
    </recommendedName>
</protein>
<organism evidence="5 6">
    <name type="scientific">Steinernema carpocapsae</name>
    <name type="common">Entomopathogenic nematode</name>
    <dbReference type="NCBI Taxonomy" id="34508"/>
    <lineage>
        <taxon>Eukaryota</taxon>
        <taxon>Metazoa</taxon>
        <taxon>Ecdysozoa</taxon>
        <taxon>Nematoda</taxon>
        <taxon>Chromadorea</taxon>
        <taxon>Rhabditida</taxon>
        <taxon>Tylenchina</taxon>
        <taxon>Panagrolaimomorpha</taxon>
        <taxon>Strongyloidoidea</taxon>
        <taxon>Steinernematidae</taxon>
        <taxon>Steinernema</taxon>
    </lineage>
</organism>
<dbReference type="Pfam" id="PF02892">
    <property type="entry name" value="zf-BED"/>
    <property type="match status" value="1"/>
</dbReference>
<dbReference type="GO" id="GO:0003677">
    <property type="term" value="F:DNA binding"/>
    <property type="evidence" value="ECO:0007669"/>
    <property type="project" value="InterPro"/>
</dbReference>
<evidence type="ECO:0000259" key="4">
    <source>
        <dbReference type="Pfam" id="PF02892"/>
    </source>
</evidence>